<evidence type="ECO:0000313" key="3">
    <source>
        <dbReference type="Proteomes" id="UP001596045"/>
    </source>
</evidence>
<dbReference type="InterPro" id="IPR011050">
    <property type="entry name" value="Pectin_lyase_fold/virulence"/>
</dbReference>
<name>A0ABW0MCB9_9BURK</name>
<comment type="caution">
    <text evidence="2">The sequence shown here is derived from an EMBL/GenBank/DDBJ whole genome shotgun (WGS) entry which is preliminary data.</text>
</comment>
<dbReference type="SMART" id="SM00710">
    <property type="entry name" value="PbH1"/>
    <property type="match status" value="5"/>
</dbReference>
<evidence type="ECO:0000313" key="2">
    <source>
        <dbReference type="EMBL" id="MFC5474717.1"/>
    </source>
</evidence>
<organism evidence="2 3">
    <name type="scientific">Paraherbaspirillum soli</name>
    <dbReference type="NCBI Taxonomy" id="631222"/>
    <lineage>
        <taxon>Bacteria</taxon>
        <taxon>Pseudomonadati</taxon>
        <taxon>Pseudomonadota</taxon>
        <taxon>Betaproteobacteria</taxon>
        <taxon>Burkholderiales</taxon>
        <taxon>Oxalobacteraceae</taxon>
        <taxon>Paraherbaspirillum</taxon>
    </lineage>
</organism>
<protein>
    <recommendedName>
        <fullName evidence="4">Right handed beta helix domain-containing protein</fullName>
    </recommendedName>
</protein>
<dbReference type="InterPro" id="IPR006626">
    <property type="entry name" value="PbH1"/>
</dbReference>
<proteinExistence type="predicted"/>
<feature type="signal peptide" evidence="1">
    <location>
        <begin position="1"/>
        <end position="28"/>
    </location>
</feature>
<sequence length="429" mass="45384">MFNSARVSWSKLLCYALIASCLLPLAKAGNDAVIGKRMPNNTIAAPPGSSRVFEARLFGSVAAGKADYAPVIRRVLQLAKEAGGGIVRLPKGEIWVALDSSGNAITVPSGVFLDMTGTTLRLIENGRSGYNIILFKDRGAPSGVIGGTVIGDRDYHLGKDGEWGMCIAVRGGANISIKGIKASNCWGDGIYLGADPSGDLNTFAENVDIDGVEAAYNRRNNISVVNARGYRICNVYVHHANGVLPESGIDIEPDKGGMASDGLLCNIRSEFNGKRGVMTGGGSDRKVRGLKLRQISSSSNQAAGFWIEGAQNVEGAILSAQDNAEEGAVFNSTSDVVVKEYAGGRNGRKAKKGQSDIRINDSTKVSMGRLSSLAGSQDQRGFPVIVVQKSRGVTVDKFAMDSGRVLQNSVHVDSQSEATLESLTFKQKP</sequence>
<dbReference type="Gene3D" id="2.160.20.10">
    <property type="entry name" value="Single-stranded right-handed beta-helix, Pectin lyase-like"/>
    <property type="match status" value="1"/>
</dbReference>
<keyword evidence="1" id="KW-0732">Signal</keyword>
<feature type="chain" id="PRO_5045142179" description="Right handed beta helix domain-containing protein" evidence="1">
    <location>
        <begin position="29"/>
        <end position="429"/>
    </location>
</feature>
<reference evidence="3" key="1">
    <citation type="journal article" date="2019" name="Int. J. Syst. Evol. Microbiol.">
        <title>The Global Catalogue of Microorganisms (GCM) 10K type strain sequencing project: providing services to taxonomists for standard genome sequencing and annotation.</title>
        <authorList>
            <consortium name="The Broad Institute Genomics Platform"/>
            <consortium name="The Broad Institute Genome Sequencing Center for Infectious Disease"/>
            <person name="Wu L."/>
            <person name="Ma J."/>
        </authorList>
    </citation>
    <scope>NUCLEOTIDE SEQUENCE [LARGE SCALE GENOMIC DNA]</scope>
    <source>
        <strain evidence="3">JCM 17066</strain>
    </source>
</reference>
<dbReference type="RefSeq" id="WP_378997827.1">
    <property type="nucleotide sequence ID" value="NZ_JBHSMT010000022.1"/>
</dbReference>
<gene>
    <name evidence="2" type="ORF">ACFPM8_12205</name>
</gene>
<keyword evidence="3" id="KW-1185">Reference proteome</keyword>
<dbReference type="InterPro" id="IPR012334">
    <property type="entry name" value="Pectin_lyas_fold"/>
</dbReference>
<evidence type="ECO:0008006" key="4">
    <source>
        <dbReference type="Google" id="ProtNLM"/>
    </source>
</evidence>
<accession>A0ABW0MCB9</accession>
<evidence type="ECO:0000256" key="1">
    <source>
        <dbReference type="SAM" id="SignalP"/>
    </source>
</evidence>
<dbReference type="Proteomes" id="UP001596045">
    <property type="component" value="Unassembled WGS sequence"/>
</dbReference>
<dbReference type="EMBL" id="JBHSMT010000022">
    <property type="protein sequence ID" value="MFC5474717.1"/>
    <property type="molecule type" value="Genomic_DNA"/>
</dbReference>
<dbReference type="SUPFAM" id="SSF51126">
    <property type="entry name" value="Pectin lyase-like"/>
    <property type="match status" value="1"/>
</dbReference>